<feature type="chain" id="PRO_5040123612" description="Secreted protein" evidence="2">
    <location>
        <begin position="25"/>
        <end position="119"/>
    </location>
</feature>
<dbReference type="EMBL" id="MU003766">
    <property type="protein sequence ID" value="KAF2725724.1"/>
    <property type="molecule type" value="Genomic_DNA"/>
</dbReference>
<comment type="caution">
    <text evidence="3">The sequence shown here is derived from an EMBL/GenBank/DDBJ whole genome shotgun (WGS) entry which is preliminary data.</text>
</comment>
<name>A0A9P4QFY5_9PEZI</name>
<sequence length="119" mass="12529">MQPTAPHWSLVCLRLLSLSGSGSGSGSLSPSPVFVAATGACSAMPCIALLCFRLVCPVAMLCSATLLPTLPCFSPPACSQRDIAATNRQVLSEQRGVNAPEDRYLPNHRVQPPLTHSRA</sequence>
<reference evidence="3" key="1">
    <citation type="journal article" date="2020" name="Stud. Mycol.">
        <title>101 Dothideomycetes genomes: a test case for predicting lifestyles and emergence of pathogens.</title>
        <authorList>
            <person name="Haridas S."/>
            <person name="Albert R."/>
            <person name="Binder M."/>
            <person name="Bloem J."/>
            <person name="Labutti K."/>
            <person name="Salamov A."/>
            <person name="Andreopoulos B."/>
            <person name="Baker S."/>
            <person name="Barry K."/>
            <person name="Bills G."/>
            <person name="Bluhm B."/>
            <person name="Cannon C."/>
            <person name="Castanera R."/>
            <person name="Culley D."/>
            <person name="Daum C."/>
            <person name="Ezra D."/>
            <person name="Gonzalez J."/>
            <person name="Henrissat B."/>
            <person name="Kuo A."/>
            <person name="Liang C."/>
            <person name="Lipzen A."/>
            <person name="Lutzoni F."/>
            <person name="Magnuson J."/>
            <person name="Mondo S."/>
            <person name="Nolan M."/>
            <person name="Ohm R."/>
            <person name="Pangilinan J."/>
            <person name="Park H.-J."/>
            <person name="Ramirez L."/>
            <person name="Alfaro M."/>
            <person name="Sun H."/>
            <person name="Tritt A."/>
            <person name="Yoshinaga Y."/>
            <person name="Zwiers L.-H."/>
            <person name="Turgeon B."/>
            <person name="Goodwin S."/>
            <person name="Spatafora J."/>
            <person name="Crous P."/>
            <person name="Grigoriev I."/>
        </authorList>
    </citation>
    <scope>NUCLEOTIDE SEQUENCE</scope>
    <source>
        <strain evidence="3">CBS 116435</strain>
    </source>
</reference>
<evidence type="ECO:0000256" key="2">
    <source>
        <dbReference type="SAM" id="SignalP"/>
    </source>
</evidence>
<keyword evidence="4" id="KW-1185">Reference proteome</keyword>
<evidence type="ECO:0000313" key="3">
    <source>
        <dbReference type="EMBL" id="KAF2725724.1"/>
    </source>
</evidence>
<keyword evidence="2" id="KW-0732">Signal</keyword>
<evidence type="ECO:0008006" key="5">
    <source>
        <dbReference type="Google" id="ProtNLM"/>
    </source>
</evidence>
<proteinExistence type="predicted"/>
<accession>A0A9P4QFY5</accession>
<dbReference type="Proteomes" id="UP000799441">
    <property type="component" value="Unassembled WGS sequence"/>
</dbReference>
<protein>
    <recommendedName>
        <fullName evidence="5">Secreted protein</fullName>
    </recommendedName>
</protein>
<dbReference type="AlphaFoldDB" id="A0A9P4QFY5"/>
<feature type="signal peptide" evidence="2">
    <location>
        <begin position="1"/>
        <end position="24"/>
    </location>
</feature>
<organism evidence="3 4">
    <name type="scientific">Polychaeton citri CBS 116435</name>
    <dbReference type="NCBI Taxonomy" id="1314669"/>
    <lineage>
        <taxon>Eukaryota</taxon>
        <taxon>Fungi</taxon>
        <taxon>Dikarya</taxon>
        <taxon>Ascomycota</taxon>
        <taxon>Pezizomycotina</taxon>
        <taxon>Dothideomycetes</taxon>
        <taxon>Dothideomycetidae</taxon>
        <taxon>Capnodiales</taxon>
        <taxon>Capnodiaceae</taxon>
        <taxon>Polychaeton</taxon>
    </lineage>
</organism>
<gene>
    <name evidence="3" type="ORF">K431DRAFT_280429</name>
</gene>
<evidence type="ECO:0000256" key="1">
    <source>
        <dbReference type="SAM" id="MobiDB-lite"/>
    </source>
</evidence>
<evidence type="ECO:0000313" key="4">
    <source>
        <dbReference type="Proteomes" id="UP000799441"/>
    </source>
</evidence>
<feature type="region of interest" description="Disordered" evidence="1">
    <location>
        <begin position="94"/>
        <end position="119"/>
    </location>
</feature>